<evidence type="ECO:0000256" key="8">
    <source>
        <dbReference type="ARBA" id="ARBA00023157"/>
    </source>
</evidence>
<evidence type="ECO:0000256" key="3">
    <source>
        <dbReference type="ARBA" id="ARBA00022723"/>
    </source>
</evidence>
<comment type="subcellular location">
    <subcellularLocation>
        <location evidence="1">Membrane</location>
        <topology evidence="1">Single-pass membrane protein</topology>
    </subcellularLocation>
</comment>
<keyword evidence="3" id="KW-0479">Metal-binding</keyword>
<keyword evidence="5" id="KW-0862">Zinc</keyword>
<dbReference type="SUPFAM" id="SSF57850">
    <property type="entry name" value="RING/U-box"/>
    <property type="match status" value="1"/>
</dbReference>
<evidence type="ECO:0000256" key="10">
    <source>
        <dbReference type="SAM" id="MobiDB-lite"/>
    </source>
</evidence>
<reference evidence="12" key="1">
    <citation type="submission" date="2020-07" db="EMBL/GenBank/DDBJ databases">
        <authorList>
            <person name="Lin J."/>
        </authorList>
    </citation>
    <scope>NUCLEOTIDE SEQUENCE</scope>
</reference>
<dbReference type="EMBL" id="LR862138">
    <property type="protein sequence ID" value="CAD1818122.1"/>
    <property type="molecule type" value="Genomic_DNA"/>
</dbReference>
<dbReference type="PROSITE" id="PS50089">
    <property type="entry name" value="ZF_RING_2"/>
    <property type="match status" value="1"/>
</dbReference>
<feature type="region of interest" description="Disordered" evidence="10">
    <location>
        <begin position="82"/>
        <end position="108"/>
    </location>
</feature>
<feature type="domain" description="RING-type" evidence="11">
    <location>
        <begin position="13"/>
        <end position="40"/>
    </location>
</feature>
<dbReference type="GO" id="GO:0016020">
    <property type="term" value="C:membrane"/>
    <property type="evidence" value="ECO:0007669"/>
    <property type="project" value="UniProtKB-SubCell"/>
</dbReference>
<proteinExistence type="predicted"/>
<keyword evidence="7" id="KW-0472">Membrane</keyword>
<name>A0A6V7NHP7_ANACO</name>
<organism evidence="12">
    <name type="scientific">Ananas comosus var. bracteatus</name>
    <name type="common">red pineapple</name>
    <dbReference type="NCBI Taxonomy" id="296719"/>
    <lineage>
        <taxon>Eukaryota</taxon>
        <taxon>Viridiplantae</taxon>
        <taxon>Streptophyta</taxon>
        <taxon>Embryophyta</taxon>
        <taxon>Tracheophyta</taxon>
        <taxon>Spermatophyta</taxon>
        <taxon>Magnoliopsida</taxon>
        <taxon>Liliopsida</taxon>
        <taxon>Poales</taxon>
        <taxon>Bromeliaceae</taxon>
        <taxon>Bromelioideae</taxon>
        <taxon>Ananas</taxon>
    </lineage>
</organism>
<keyword evidence="6" id="KW-1133">Transmembrane helix</keyword>
<sequence>MPRRLQCGEKLRILPCRHKFHALCVDSWLTTWRTFCPVCKQDANAGMAPIFLRRNPPFAFFHAPSPISSRASSFRSSVPASPSIQILPPPHAQSVSRTYSNSSNPLIPNPNPSSFSTIVGLPMSSPVNSRLTNPYIPNSSNASPSYLYGSSSRQSYLRHCAESDASLSALASAQSLPGC</sequence>
<evidence type="ECO:0000313" key="12">
    <source>
        <dbReference type="EMBL" id="CAD1818122.1"/>
    </source>
</evidence>
<evidence type="ECO:0000256" key="6">
    <source>
        <dbReference type="ARBA" id="ARBA00022989"/>
    </source>
</evidence>
<evidence type="ECO:0000256" key="4">
    <source>
        <dbReference type="ARBA" id="ARBA00022771"/>
    </source>
</evidence>
<gene>
    <name evidence="12" type="ORF">CB5_LOCUS1333</name>
</gene>
<evidence type="ECO:0000256" key="5">
    <source>
        <dbReference type="ARBA" id="ARBA00022833"/>
    </source>
</evidence>
<evidence type="ECO:0000256" key="2">
    <source>
        <dbReference type="ARBA" id="ARBA00022692"/>
    </source>
</evidence>
<evidence type="ECO:0000256" key="9">
    <source>
        <dbReference type="PROSITE-ProRule" id="PRU00175"/>
    </source>
</evidence>
<keyword evidence="2" id="KW-0812">Transmembrane</keyword>
<dbReference type="GO" id="GO:0008270">
    <property type="term" value="F:zinc ion binding"/>
    <property type="evidence" value="ECO:0007669"/>
    <property type="project" value="UniProtKB-KW"/>
</dbReference>
<keyword evidence="8" id="KW-1015">Disulfide bond</keyword>
<dbReference type="Gene3D" id="3.30.40.10">
    <property type="entry name" value="Zinc/RING finger domain, C3HC4 (zinc finger)"/>
    <property type="match status" value="1"/>
</dbReference>
<keyword evidence="4 9" id="KW-0863">Zinc-finger</keyword>
<accession>A0A6V7NHP7</accession>
<dbReference type="PANTHER" id="PTHR47168:SF5">
    <property type="entry name" value="RING-TYPE DOMAIN-CONTAINING PROTEIN"/>
    <property type="match status" value="1"/>
</dbReference>
<dbReference type="InterPro" id="IPR051653">
    <property type="entry name" value="E3_ligase_sorting_rcpt"/>
</dbReference>
<dbReference type="PANTHER" id="PTHR47168">
    <property type="entry name" value="RING ZINC FINGER DOMAIN SUPERFAMILY PROTEIN-RELATED"/>
    <property type="match status" value="1"/>
</dbReference>
<evidence type="ECO:0000256" key="1">
    <source>
        <dbReference type="ARBA" id="ARBA00004167"/>
    </source>
</evidence>
<evidence type="ECO:0000256" key="7">
    <source>
        <dbReference type="ARBA" id="ARBA00023136"/>
    </source>
</evidence>
<dbReference type="Pfam" id="PF13639">
    <property type="entry name" value="zf-RING_2"/>
    <property type="match status" value="1"/>
</dbReference>
<dbReference type="AlphaFoldDB" id="A0A6V7NHP7"/>
<evidence type="ECO:0000259" key="11">
    <source>
        <dbReference type="PROSITE" id="PS50089"/>
    </source>
</evidence>
<dbReference type="InterPro" id="IPR001841">
    <property type="entry name" value="Znf_RING"/>
</dbReference>
<dbReference type="InterPro" id="IPR013083">
    <property type="entry name" value="Znf_RING/FYVE/PHD"/>
</dbReference>
<protein>
    <recommendedName>
        <fullName evidence="11">RING-type domain-containing protein</fullName>
    </recommendedName>
</protein>